<dbReference type="GO" id="GO:0004930">
    <property type="term" value="F:G protein-coupled receptor activity"/>
    <property type="evidence" value="ECO:0007669"/>
    <property type="project" value="InterPro"/>
</dbReference>
<dbReference type="GO" id="GO:0005886">
    <property type="term" value="C:plasma membrane"/>
    <property type="evidence" value="ECO:0007669"/>
    <property type="project" value="UniProtKB-SubCell"/>
</dbReference>
<name>A0A6P4YTZ5_BRABE</name>
<evidence type="ECO:0000256" key="5">
    <source>
        <dbReference type="ARBA" id="ARBA00023136"/>
    </source>
</evidence>
<evidence type="ECO:0000256" key="6">
    <source>
        <dbReference type="SAM" id="Phobius"/>
    </source>
</evidence>
<evidence type="ECO:0000256" key="3">
    <source>
        <dbReference type="ARBA" id="ARBA00022692"/>
    </source>
</evidence>
<dbReference type="AlphaFoldDB" id="A0A6P4YTZ5"/>
<dbReference type="InterPro" id="IPR017452">
    <property type="entry name" value="GPCR_Rhodpsn_7TM"/>
</dbReference>
<dbReference type="KEGG" id="bbel:109468295"/>
<evidence type="ECO:0000256" key="2">
    <source>
        <dbReference type="ARBA" id="ARBA00022475"/>
    </source>
</evidence>
<dbReference type="PANTHER" id="PTHR22750">
    <property type="entry name" value="G-PROTEIN COUPLED RECEPTOR"/>
    <property type="match status" value="1"/>
</dbReference>
<protein>
    <submittedName>
        <fullName evidence="9">Olfactory receptor 1G1-like</fullName>
    </submittedName>
</protein>
<dbReference type="OrthoDB" id="6147321at2759"/>
<dbReference type="RefSeq" id="XP_019622107.1">
    <property type="nucleotide sequence ID" value="XM_019766548.1"/>
</dbReference>
<accession>A0A6P4YTZ5</accession>
<evidence type="ECO:0000313" key="8">
    <source>
        <dbReference type="Proteomes" id="UP000515135"/>
    </source>
</evidence>
<feature type="transmembrane region" description="Helical" evidence="6">
    <location>
        <begin position="151"/>
        <end position="179"/>
    </location>
</feature>
<proteinExistence type="predicted"/>
<evidence type="ECO:0000313" key="9">
    <source>
        <dbReference type="RefSeq" id="XP_019622107.1"/>
    </source>
</evidence>
<dbReference type="Proteomes" id="UP000515135">
    <property type="component" value="Unplaced"/>
</dbReference>
<reference evidence="9" key="1">
    <citation type="submission" date="2025-08" db="UniProtKB">
        <authorList>
            <consortium name="RefSeq"/>
        </authorList>
    </citation>
    <scope>IDENTIFICATION</scope>
    <source>
        <tissue evidence="9">Gonad</tissue>
    </source>
</reference>
<evidence type="ECO:0000256" key="4">
    <source>
        <dbReference type="ARBA" id="ARBA00022989"/>
    </source>
</evidence>
<dbReference type="InterPro" id="IPR000276">
    <property type="entry name" value="GPCR_Rhodpsn"/>
</dbReference>
<dbReference type="GeneID" id="109468295"/>
<gene>
    <name evidence="9" type="primary">LOC109468295</name>
</gene>
<keyword evidence="5 6" id="KW-0472">Membrane</keyword>
<feature type="domain" description="G-protein coupled receptors family 1 profile" evidence="7">
    <location>
        <begin position="93"/>
        <end position="209"/>
    </location>
</feature>
<organism evidence="8 9">
    <name type="scientific">Branchiostoma belcheri</name>
    <name type="common">Amphioxus</name>
    <dbReference type="NCBI Taxonomy" id="7741"/>
    <lineage>
        <taxon>Eukaryota</taxon>
        <taxon>Metazoa</taxon>
        <taxon>Chordata</taxon>
        <taxon>Cephalochordata</taxon>
        <taxon>Leptocardii</taxon>
        <taxon>Amphioxiformes</taxon>
        <taxon>Branchiostomatidae</taxon>
        <taxon>Branchiostoma</taxon>
    </lineage>
</organism>
<feature type="transmembrane region" description="Helical" evidence="6">
    <location>
        <begin position="78"/>
        <end position="99"/>
    </location>
</feature>
<evidence type="ECO:0000259" key="7">
    <source>
        <dbReference type="PROSITE" id="PS50262"/>
    </source>
</evidence>
<sequence>MAGKESSLVPQHNRISTTLWNNSSAPPFAPGNTPQFEKFDGQTSCLMWHLQNKTVFQGYAAAQEACSMYENTEELGTATAVISWLLGLLIVTCNAAVILEIVRTTQLHKPLYYYMANLAVSDLVGGSGLLYPTVDQVEFMRLHKLMNVLTFLMYSQMMSASALSLLSVNSYVAVIHPVFFHNHAATAKRDAGIANMPIASSWLVLSITL</sequence>
<keyword evidence="4 6" id="KW-1133">Transmembrane helix</keyword>
<evidence type="ECO:0000256" key="1">
    <source>
        <dbReference type="ARBA" id="ARBA00004651"/>
    </source>
</evidence>
<feature type="transmembrane region" description="Helical" evidence="6">
    <location>
        <begin position="111"/>
        <end position="131"/>
    </location>
</feature>
<dbReference type="Pfam" id="PF00001">
    <property type="entry name" value="7tm_1"/>
    <property type="match status" value="1"/>
</dbReference>
<keyword evidence="8" id="KW-1185">Reference proteome</keyword>
<comment type="subcellular location">
    <subcellularLocation>
        <location evidence="1">Cell membrane</location>
        <topology evidence="1">Multi-pass membrane protein</topology>
    </subcellularLocation>
</comment>
<keyword evidence="3 6" id="KW-0812">Transmembrane</keyword>
<dbReference type="SUPFAM" id="SSF81321">
    <property type="entry name" value="Family A G protein-coupled receptor-like"/>
    <property type="match status" value="1"/>
</dbReference>
<dbReference type="Gene3D" id="1.20.1070.10">
    <property type="entry name" value="Rhodopsin 7-helix transmembrane proteins"/>
    <property type="match status" value="1"/>
</dbReference>
<dbReference type="PROSITE" id="PS50262">
    <property type="entry name" value="G_PROTEIN_RECEP_F1_2"/>
    <property type="match status" value="1"/>
</dbReference>
<keyword evidence="2" id="KW-1003">Cell membrane</keyword>